<name>A0A8H7F8X8_AGABI</name>
<dbReference type="EMBL" id="JABXXO010000003">
    <property type="protein sequence ID" value="KAF7782981.1"/>
    <property type="molecule type" value="Genomic_DNA"/>
</dbReference>
<evidence type="ECO:0000256" key="5">
    <source>
        <dbReference type="SAM" id="MobiDB-lite"/>
    </source>
</evidence>
<dbReference type="InterPro" id="IPR007175">
    <property type="entry name" value="Rpr2/Snm1/Rpp21"/>
</dbReference>
<evidence type="ECO:0000256" key="4">
    <source>
        <dbReference type="ARBA" id="ARBA00038402"/>
    </source>
</evidence>
<dbReference type="Gene3D" id="6.20.50.20">
    <property type="match status" value="1"/>
</dbReference>
<evidence type="ECO:0000256" key="2">
    <source>
        <dbReference type="ARBA" id="ARBA00022723"/>
    </source>
</evidence>
<accession>A0A8H7F8X8</accession>
<feature type="region of interest" description="Disordered" evidence="5">
    <location>
        <begin position="1"/>
        <end position="22"/>
    </location>
</feature>
<comment type="similarity">
    <text evidence="4">Belongs to the eukaryotic/archaeal RNase P protein component 4 family.</text>
</comment>
<evidence type="ECO:0000313" key="6">
    <source>
        <dbReference type="EMBL" id="KAF7782981.1"/>
    </source>
</evidence>
<keyword evidence="2" id="KW-0479">Metal-binding</keyword>
<dbReference type="GO" id="GO:0005655">
    <property type="term" value="C:nucleolar ribonuclease P complex"/>
    <property type="evidence" value="ECO:0007669"/>
    <property type="project" value="TreeGrafter"/>
</dbReference>
<keyword evidence="1" id="KW-0819">tRNA processing</keyword>
<dbReference type="PANTHER" id="PTHR14742:SF0">
    <property type="entry name" value="RIBONUCLEASE P PROTEIN SUBUNIT P21"/>
    <property type="match status" value="1"/>
</dbReference>
<evidence type="ECO:0000313" key="7">
    <source>
        <dbReference type="Proteomes" id="UP000629468"/>
    </source>
</evidence>
<protein>
    <recommendedName>
        <fullName evidence="8">Rpr2-domain-containing protein</fullName>
    </recommendedName>
</protein>
<keyword evidence="3" id="KW-0862">Zinc</keyword>
<dbReference type="Pfam" id="PF04032">
    <property type="entry name" value="Rpr2"/>
    <property type="match status" value="1"/>
</dbReference>
<feature type="region of interest" description="Disordered" evidence="5">
    <location>
        <begin position="192"/>
        <end position="275"/>
    </location>
</feature>
<dbReference type="GO" id="GO:0008033">
    <property type="term" value="P:tRNA processing"/>
    <property type="evidence" value="ECO:0007669"/>
    <property type="project" value="UniProtKB-KW"/>
</dbReference>
<feature type="compositionally biased region" description="Basic residues" evidence="5">
    <location>
        <begin position="249"/>
        <end position="263"/>
    </location>
</feature>
<organism evidence="6 7">
    <name type="scientific">Agaricus bisporus var. burnettii</name>
    <dbReference type="NCBI Taxonomy" id="192524"/>
    <lineage>
        <taxon>Eukaryota</taxon>
        <taxon>Fungi</taxon>
        <taxon>Dikarya</taxon>
        <taxon>Basidiomycota</taxon>
        <taxon>Agaricomycotina</taxon>
        <taxon>Agaricomycetes</taxon>
        <taxon>Agaricomycetidae</taxon>
        <taxon>Agaricales</taxon>
        <taxon>Agaricineae</taxon>
        <taxon>Agaricaceae</taxon>
        <taxon>Agaricus</taxon>
    </lineage>
</organism>
<gene>
    <name evidence="6" type="ORF">Agabi119p4_2357</name>
</gene>
<feature type="region of interest" description="Disordered" evidence="5">
    <location>
        <begin position="55"/>
        <end position="77"/>
    </location>
</feature>
<evidence type="ECO:0000256" key="3">
    <source>
        <dbReference type="ARBA" id="ARBA00022833"/>
    </source>
</evidence>
<dbReference type="PANTHER" id="PTHR14742">
    <property type="entry name" value="RIBONUCLEASE P SUBUNIT P21"/>
    <property type="match status" value="1"/>
</dbReference>
<feature type="compositionally biased region" description="Basic and acidic residues" evidence="5">
    <location>
        <begin position="211"/>
        <end position="248"/>
    </location>
</feature>
<sequence>MGKNDNKKSATGGKNGKGVNLAGINTVPNRDIMQRMNFLWQASVLLEGLGGSGVGDTGTGTSSGDGDSEVKGGLKTKKARTKKVNGCDLARMYVRTMNVVGQRTTTKMDPSVKRTICKSCSSVLIPGISARIRNRPSRQHEHLMIYTCLKCDTPRKIPAPRNGVIASPEARFGIGATATEIIDTSAENVQRLVQSSNPSNPHPIRQQQSQHHSEEQLGDKKDDIEMNEQQDHHAKRNIIDPREDEKIKSLTKQKKTKKKKKKVPTIVPTPREPPLFSRKDAGHVVYRSGEVIDMDGVYCI</sequence>
<dbReference type="AlphaFoldDB" id="A0A8H7F8X8"/>
<proteinExistence type="inferred from homology"/>
<dbReference type="GO" id="GO:0046872">
    <property type="term" value="F:metal ion binding"/>
    <property type="evidence" value="ECO:0007669"/>
    <property type="project" value="UniProtKB-KW"/>
</dbReference>
<comment type="caution">
    <text evidence="6">The sequence shown here is derived from an EMBL/GenBank/DDBJ whole genome shotgun (WGS) entry which is preliminary data.</text>
</comment>
<dbReference type="Proteomes" id="UP000629468">
    <property type="component" value="Unassembled WGS sequence"/>
</dbReference>
<evidence type="ECO:0008006" key="8">
    <source>
        <dbReference type="Google" id="ProtNLM"/>
    </source>
</evidence>
<reference evidence="6 7" key="1">
    <citation type="journal article" name="Sci. Rep.">
        <title>Telomere-to-telomere assembled and centromere annotated genomes of the two main subspecies of the button mushroom Agaricus bisporus reveal especially polymorphic chromosome ends.</title>
        <authorList>
            <person name="Sonnenberg A.S.M."/>
            <person name="Sedaghat-Telgerd N."/>
            <person name="Lavrijssen B."/>
            <person name="Ohm R.A."/>
            <person name="Hendrickx P.M."/>
            <person name="Scholtmeijer K."/>
            <person name="Baars J.J.P."/>
            <person name="van Peer A."/>
        </authorList>
    </citation>
    <scope>NUCLEOTIDE SEQUENCE [LARGE SCALE GENOMIC DNA]</scope>
    <source>
        <strain evidence="6 7">H119_p4</strain>
    </source>
</reference>
<evidence type="ECO:0000256" key="1">
    <source>
        <dbReference type="ARBA" id="ARBA00022694"/>
    </source>
</evidence>